<evidence type="ECO:0000313" key="6">
    <source>
        <dbReference type="Proteomes" id="UP001212981"/>
    </source>
</evidence>
<dbReference type="RefSeq" id="WP_272002993.1">
    <property type="nucleotide sequence ID" value="NZ_JAQLXO010000015.1"/>
</dbReference>
<keyword evidence="2 4" id="KW-0808">Transferase</keyword>
<dbReference type="Proteomes" id="UP001212981">
    <property type="component" value="Unassembled WGS sequence"/>
</dbReference>
<dbReference type="InterPro" id="IPR004381">
    <property type="entry name" value="Glycerate_kinase"/>
</dbReference>
<dbReference type="PANTHER" id="PTHR21599:SF0">
    <property type="entry name" value="GLYCERATE KINASE"/>
    <property type="match status" value="1"/>
</dbReference>
<dbReference type="AlphaFoldDB" id="A0AAW6CYU0"/>
<dbReference type="PIRSF" id="PIRSF006078">
    <property type="entry name" value="GlxK"/>
    <property type="match status" value="1"/>
</dbReference>
<protein>
    <submittedName>
        <fullName evidence="5">Glycerate kinase</fullName>
    </submittedName>
</protein>
<dbReference type="Gene3D" id="3.90.1510.10">
    <property type="entry name" value="Glycerate kinase, domain 2"/>
    <property type="match status" value="1"/>
</dbReference>
<evidence type="ECO:0000256" key="1">
    <source>
        <dbReference type="ARBA" id="ARBA00006284"/>
    </source>
</evidence>
<dbReference type="EMBL" id="JAQLXO010000015">
    <property type="protein sequence ID" value="MDB7982855.1"/>
    <property type="molecule type" value="Genomic_DNA"/>
</dbReference>
<dbReference type="GO" id="GO:0008887">
    <property type="term" value="F:glycerate kinase activity"/>
    <property type="evidence" value="ECO:0007669"/>
    <property type="project" value="UniProtKB-UniRule"/>
</dbReference>
<dbReference type="NCBIfam" id="TIGR00045">
    <property type="entry name" value="glycerate kinase"/>
    <property type="match status" value="1"/>
</dbReference>
<evidence type="ECO:0000256" key="4">
    <source>
        <dbReference type="PIRNR" id="PIRNR006078"/>
    </source>
</evidence>
<dbReference type="InterPro" id="IPR018193">
    <property type="entry name" value="Glyc_kinase_flavodox-like_fold"/>
</dbReference>
<evidence type="ECO:0000256" key="2">
    <source>
        <dbReference type="ARBA" id="ARBA00022679"/>
    </source>
</evidence>
<evidence type="ECO:0000256" key="3">
    <source>
        <dbReference type="ARBA" id="ARBA00022777"/>
    </source>
</evidence>
<evidence type="ECO:0000313" key="5">
    <source>
        <dbReference type="EMBL" id="MDB7982855.1"/>
    </source>
</evidence>
<dbReference type="PANTHER" id="PTHR21599">
    <property type="entry name" value="GLYCERATE KINASE"/>
    <property type="match status" value="1"/>
</dbReference>
<dbReference type="InterPro" id="IPR018197">
    <property type="entry name" value="Glycerate_kinase_RE-like"/>
</dbReference>
<comment type="similarity">
    <text evidence="1 4">Belongs to the glycerate kinase type-1 family.</text>
</comment>
<dbReference type="GO" id="GO:0031388">
    <property type="term" value="P:organic acid phosphorylation"/>
    <property type="evidence" value="ECO:0007669"/>
    <property type="project" value="UniProtKB-UniRule"/>
</dbReference>
<proteinExistence type="inferred from homology"/>
<keyword evidence="3 4" id="KW-0418">Kinase</keyword>
<organism evidence="5 6">
    <name type="scientific">Faecalicoccus pleomorphus</name>
    <dbReference type="NCBI Taxonomy" id="1323"/>
    <lineage>
        <taxon>Bacteria</taxon>
        <taxon>Bacillati</taxon>
        <taxon>Bacillota</taxon>
        <taxon>Erysipelotrichia</taxon>
        <taxon>Erysipelotrichales</taxon>
        <taxon>Erysipelotrichaceae</taxon>
        <taxon>Faecalicoccus</taxon>
    </lineage>
</organism>
<dbReference type="SUPFAM" id="SSF110738">
    <property type="entry name" value="Glycerate kinase I"/>
    <property type="match status" value="1"/>
</dbReference>
<gene>
    <name evidence="5" type="ORF">PND82_08510</name>
</gene>
<dbReference type="InterPro" id="IPR036129">
    <property type="entry name" value="Glycerate_kinase_sf"/>
</dbReference>
<name>A0AAW6CYU0_9FIRM</name>
<dbReference type="Gene3D" id="3.40.50.10350">
    <property type="entry name" value="Glycerate kinase, domain 1"/>
    <property type="match status" value="1"/>
</dbReference>
<accession>A0AAW6CYU0</accession>
<dbReference type="Pfam" id="PF02595">
    <property type="entry name" value="Gly_kinase"/>
    <property type="match status" value="1"/>
</dbReference>
<comment type="caution">
    <text evidence="5">The sequence shown here is derived from an EMBL/GenBank/DDBJ whole genome shotgun (WGS) entry which is preliminary data.</text>
</comment>
<reference evidence="5" key="1">
    <citation type="submission" date="2023-01" db="EMBL/GenBank/DDBJ databases">
        <title>Human gut microbiome strain richness.</title>
        <authorList>
            <person name="Chen-Liaw A."/>
        </authorList>
    </citation>
    <scope>NUCLEOTIDE SEQUENCE</scope>
    <source>
        <strain evidence="5">D8_m1001271B151109d0_201107</strain>
    </source>
</reference>
<sequence length="374" mass="40598">MDFVVACDSFKGCMTAQQACDAVKQGILQSECSHSVHVFPMADGGEGTAEIINYYSNGYCVNVQATDAFLNPICTYYYRTNSNIAIIDVTACIGIESPQNHIKSVFDGSSYGVGLLIKHAIEHGCYTIIIGLGGSCTNDGGMGILNALGIDFFDFQGNRLLPTLSSLPKIHSIYNNMPSYHDIDFIIACDVKNKLLGRKGATYTYGKQKGILESQMAEVDSWMTHYRDQIQKEFHIDINEYVGGGAAGGIGAILLGILNGRYIPGIDLITQLSHIEEAIHSCDVVITGEGATDEQTLFGKVPYGIAQIAKKYHKPVVCLSGSLGKNYEILYNHGFSGIFSILSTPMTLKEALEHGAENLQKTAFSITKLLEESD</sequence>